<keyword evidence="3" id="KW-0812">Transmembrane</keyword>
<feature type="compositionally biased region" description="Basic and acidic residues" evidence="2">
    <location>
        <begin position="88"/>
        <end position="106"/>
    </location>
</feature>
<dbReference type="Proteomes" id="UP001196413">
    <property type="component" value="Unassembled WGS sequence"/>
</dbReference>
<dbReference type="EMBL" id="JAHQIW010000238">
    <property type="protein sequence ID" value="KAJ1346893.1"/>
    <property type="molecule type" value="Genomic_DNA"/>
</dbReference>
<organism evidence="5 6">
    <name type="scientific">Parelaphostrongylus tenuis</name>
    <name type="common">Meningeal worm</name>
    <dbReference type="NCBI Taxonomy" id="148309"/>
    <lineage>
        <taxon>Eukaryota</taxon>
        <taxon>Metazoa</taxon>
        <taxon>Ecdysozoa</taxon>
        <taxon>Nematoda</taxon>
        <taxon>Chromadorea</taxon>
        <taxon>Rhabditida</taxon>
        <taxon>Rhabditina</taxon>
        <taxon>Rhabditomorpha</taxon>
        <taxon>Strongyloidea</taxon>
        <taxon>Metastrongylidae</taxon>
        <taxon>Parelaphostrongylus</taxon>
    </lineage>
</organism>
<accession>A0AAD5LYY0</accession>
<feature type="transmembrane region" description="Helical" evidence="3">
    <location>
        <begin position="6"/>
        <end position="24"/>
    </location>
</feature>
<protein>
    <recommendedName>
        <fullName evidence="4">Alpha-(1,6)-fucosyltransferase N- and catalytic domain-containing protein</fullName>
    </recommendedName>
</protein>
<keyword evidence="1" id="KW-0175">Coiled coil</keyword>
<dbReference type="Pfam" id="PF19745">
    <property type="entry name" value="FUT8_N_cat"/>
    <property type="match status" value="1"/>
</dbReference>
<dbReference type="InterPro" id="IPR045573">
    <property type="entry name" value="Fut8_N_cat"/>
</dbReference>
<keyword evidence="3" id="KW-1133">Transmembrane helix</keyword>
<evidence type="ECO:0000256" key="1">
    <source>
        <dbReference type="SAM" id="Coils"/>
    </source>
</evidence>
<keyword evidence="3" id="KW-0472">Membrane</keyword>
<gene>
    <name evidence="5" type="ORF">KIN20_001817</name>
</gene>
<name>A0AAD5LYY0_PARTN</name>
<reference evidence="5" key="1">
    <citation type="submission" date="2021-06" db="EMBL/GenBank/DDBJ databases">
        <title>Parelaphostrongylus tenuis whole genome reference sequence.</title>
        <authorList>
            <person name="Garwood T.J."/>
            <person name="Larsen P.A."/>
            <person name="Fountain-Jones N.M."/>
            <person name="Garbe J.R."/>
            <person name="Macchietto M.G."/>
            <person name="Kania S.A."/>
            <person name="Gerhold R.W."/>
            <person name="Richards J.E."/>
            <person name="Wolf T.M."/>
        </authorList>
    </citation>
    <scope>NUCLEOTIDE SEQUENCE</scope>
    <source>
        <strain evidence="5">MNPRO001-30</strain>
        <tissue evidence="5">Meninges</tissue>
    </source>
</reference>
<comment type="caution">
    <text evidence="5">The sequence shown here is derived from an EMBL/GenBank/DDBJ whole genome shotgun (WGS) entry which is preliminary data.</text>
</comment>
<evidence type="ECO:0000259" key="4">
    <source>
        <dbReference type="Pfam" id="PF19745"/>
    </source>
</evidence>
<sequence>MFSMKSAAIAAVLLWILMLYYLTIQLFGLQEKGYGSEETAMQLNEALQLLKELRKQNAALQQTIDSQKRDHIDDVQLEAYKKRRRNQRVNDEDAENTAHNKELNEATGRRNDLYSVEHEVSRRLVESRIWEMFYYLRVHYSDSSKKGLDKKHVEEQMLSLLATASNMSEVDDAASWRQKSLQSLTESIQRKIYEMQAS</sequence>
<proteinExistence type="predicted"/>
<evidence type="ECO:0000256" key="3">
    <source>
        <dbReference type="SAM" id="Phobius"/>
    </source>
</evidence>
<feature type="region of interest" description="Disordered" evidence="2">
    <location>
        <begin position="83"/>
        <end position="106"/>
    </location>
</feature>
<evidence type="ECO:0000313" key="5">
    <source>
        <dbReference type="EMBL" id="KAJ1346893.1"/>
    </source>
</evidence>
<dbReference type="AlphaFoldDB" id="A0AAD5LYY0"/>
<feature type="domain" description="Alpha-(1,6)-fucosyltransferase N- and catalytic" evidence="4">
    <location>
        <begin position="4"/>
        <end position="197"/>
    </location>
</feature>
<feature type="coiled-coil region" evidence="1">
    <location>
        <begin position="36"/>
        <end position="70"/>
    </location>
</feature>
<evidence type="ECO:0000256" key="2">
    <source>
        <dbReference type="SAM" id="MobiDB-lite"/>
    </source>
</evidence>
<keyword evidence="6" id="KW-1185">Reference proteome</keyword>
<evidence type="ECO:0000313" key="6">
    <source>
        <dbReference type="Proteomes" id="UP001196413"/>
    </source>
</evidence>